<organism evidence="1">
    <name type="scientific">Zooxanthella nutricula</name>
    <dbReference type="NCBI Taxonomy" id="1333877"/>
    <lineage>
        <taxon>Eukaryota</taxon>
        <taxon>Sar</taxon>
        <taxon>Alveolata</taxon>
        <taxon>Dinophyceae</taxon>
        <taxon>Peridiniales</taxon>
        <taxon>Peridiniales incertae sedis</taxon>
        <taxon>Zooxanthella</taxon>
    </lineage>
</organism>
<accession>A0A6U6GMC5</accession>
<dbReference type="InterPro" id="IPR036047">
    <property type="entry name" value="F-box-like_dom_sf"/>
</dbReference>
<reference evidence="1" key="1">
    <citation type="submission" date="2021-01" db="EMBL/GenBank/DDBJ databases">
        <authorList>
            <person name="Corre E."/>
            <person name="Pelletier E."/>
            <person name="Niang G."/>
            <person name="Scheremetjew M."/>
            <person name="Finn R."/>
            <person name="Kale V."/>
            <person name="Holt S."/>
            <person name="Cochrane G."/>
            <person name="Meng A."/>
            <person name="Brown T."/>
            <person name="Cohen L."/>
        </authorList>
    </citation>
    <scope>NUCLEOTIDE SEQUENCE</scope>
    <source>
        <strain evidence="1">RCC3387</strain>
    </source>
</reference>
<gene>
    <name evidence="1" type="ORF">BRAN1462_LOCUS2900</name>
</gene>
<protein>
    <recommendedName>
        <fullName evidence="2">F-box domain-containing protein</fullName>
    </recommendedName>
</protein>
<evidence type="ECO:0008006" key="2">
    <source>
        <dbReference type="Google" id="ProtNLM"/>
    </source>
</evidence>
<dbReference type="SUPFAM" id="SSF81383">
    <property type="entry name" value="F-box domain"/>
    <property type="match status" value="1"/>
</dbReference>
<dbReference type="AlphaFoldDB" id="A0A6U6GMC5"/>
<evidence type="ECO:0000313" key="1">
    <source>
        <dbReference type="EMBL" id="CAD9493454.1"/>
    </source>
</evidence>
<sequence>MVAEFRLVCAVGTPGTVGRLGKCCRAFRSIFTSEEVWKALCENVVGSDVMWKDTSTSWRDFYGQWCQSARAWFRAYARLGRGLAEHPSFSMRVEFIGEDLPEEWSESAELRVADIDITDLGITGEVHLTWSDSQPFASLPRWTCSTSRRIRRIRVLGGDAASQVTLLEVDAGDSRSVLDFAKSELVECAGLSIDHWFCCEGDEDIDDRWYEELGISVRIPMDRFLAAVLGTEEAKAAGAEYLGRSMRPDDTPANPMLFAEVDGSDAGDVTASLSRIWPSPTWYSPHHAFQFRYTYGSAFNLWRQQDAEETYPMPGYRFTFDFDKPAVTFRGAFFRSSQNSLSLWCLDASGNTSFARHRMPCTLGSKYKCSFLDEPSAIITPTSVCNFVLCELQASRPVDVSAGGIGSVVELAALNILMMPFTKVKGFPDRSSLLNTVGVDYAKRLLHRFVAYTAPEVAGTSSANQKVSEICQPENVDSIIRKLVQYDSPEFEIMSEDSDQEEEHGFWKCHMARRQQKLIDEMQMERHCEPAKVSRPSSSKSIWHRMAPLKRCGRCRCILTGLQDDFAEEGSIYRRHCFRCA</sequence>
<name>A0A6U6GMC5_9DINO</name>
<dbReference type="EMBL" id="HBGW01004348">
    <property type="protein sequence ID" value="CAD9493454.1"/>
    <property type="molecule type" value="Transcribed_RNA"/>
</dbReference>
<proteinExistence type="predicted"/>